<evidence type="ECO:0000256" key="3">
    <source>
        <dbReference type="ARBA" id="ARBA00022576"/>
    </source>
</evidence>
<dbReference type="PANTHER" id="PTHR43643:SF3">
    <property type="entry name" value="HISTIDINOL-PHOSPHATE AMINOTRANSFERASE"/>
    <property type="match status" value="1"/>
</dbReference>
<accession>A0A0B4N100</accession>
<comment type="cofactor">
    <cofactor evidence="1 6">
        <name>pyridoxal 5'-phosphate</name>
        <dbReference type="ChEBI" id="CHEBI:597326"/>
    </cofactor>
</comment>
<feature type="domain" description="Aminotransferase class I/classII large" evidence="7">
    <location>
        <begin position="39"/>
        <end position="363"/>
    </location>
</feature>
<dbReference type="SUPFAM" id="SSF53383">
    <property type="entry name" value="PLP-dependent transferases"/>
    <property type="match status" value="1"/>
</dbReference>
<dbReference type="UniPathway" id="UPA00031">
    <property type="reaction ID" value="UER00012"/>
</dbReference>
<dbReference type="Gene3D" id="3.90.1150.10">
    <property type="entry name" value="Aspartate Aminotransferase, domain 1"/>
    <property type="match status" value="1"/>
</dbReference>
<gene>
    <name evidence="6" type="primary">hisC</name>
</gene>
<keyword evidence="3 6" id="KW-0032">Aminotransferase</keyword>
<comment type="similarity">
    <text evidence="6">Belongs to the class-II pyridoxal-phosphate-dependent aminotransferase family. Histidinol-phosphate aminotransferase subfamily.</text>
</comment>
<dbReference type="GO" id="GO:0004400">
    <property type="term" value="F:histidinol-phosphate transaminase activity"/>
    <property type="evidence" value="ECO:0007669"/>
    <property type="project" value="UniProtKB-UniRule"/>
</dbReference>
<evidence type="ECO:0000256" key="4">
    <source>
        <dbReference type="ARBA" id="ARBA00022679"/>
    </source>
</evidence>
<protein>
    <recommendedName>
        <fullName evidence="6">Histidinol-phosphate aminotransferase</fullName>
        <ecNumber evidence="6">2.6.1.9</ecNumber>
    </recommendedName>
    <alternativeName>
        <fullName evidence="6">Imidazole acetol-phosphate transaminase</fullName>
    </alternativeName>
</protein>
<dbReference type="InterPro" id="IPR005861">
    <property type="entry name" value="HisP_aminotrans"/>
</dbReference>
<dbReference type="Gene3D" id="3.40.640.10">
    <property type="entry name" value="Type I PLP-dependent aspartate aminotransferase-like (Major domain)"/>
    <property type="match status" value="1"/>
</dbReference>
<keyword evidence="5 6" id="KW-0663">Pyridoxal phosphate</keyword>
<name>A0A0B4N100_9BACT</name>
<keyword evidence="6" id="KW-0368">Histidine biosynthesis</keyword>
<proteinExistence type="inferred from homology"/>
<keyword evidence="6" id="KW-0028">Amino-acid biosynthesis</keyword>
<dbReference type="CDD" id="cd00609">
    <property type="entry name" value="AAT_like"/>
    <property type="match status" value="1"/>
</dbReference>
<sequence length="369" mass="40623">MDINELAQKHILNQPLYVTGKPIAYTAREFGLDPKDIDKLASNENPFGPSPKGMEEARKALEEVNLYPDGGSYDLIGKIAEFRGVKREQIAVGNGSNELLDMIAQVFLGPGTEAVMGKHSFAVYKLATMAMNAKIIEVDMPAPAYNYDLKAMRAAVNEKTRIVFLANPNNPTGSDLTAKEIIDFADSLPETCVLVMDEAYTEFIEDTPELVPDFNSRIAEGRNIICCRTFSKIYGLAGLRVGYCITRPEIVNLINRVREPFNVNSIAQAAAVGAIDDQEYVNKVRELNKKGLDQLKAGFKELGLAYVDSHANFIAVSGFKDPMDAFKFLQSKGTIIRPQPAMGDVLRITVGTEAQNKKCLDNIKAYLGK</sequence>
<dbReference type="EMBL" id="KJ631386">
    <property type="protein sequence ID" value="AIF25993.1"/>
    <property type="molecule type" value="Genomic_DNA"/>
</dbReference>
<comment type="subunit">
    <text evidence="2 6">Homodimer.</text>
</comment>
<dbReference type="GO" id="GO:0030170">
    <property type="term" value="F:pyridoxal phosphate binding"/>
    <property type="evidence" value="ECO:0007669"/>
    <property type="project" value="InterPro"/>
</dbReference>
<comment type="catalytic activity">
    <reaction evidence="6">
        <text>L-histidinol phosphate + 2-oxoglutarate = 3-(imidazol-4-yl)-2-oxopropyl phosphate + L-glutamate</text>
        <dbReference type="Rhea" id="RHEA:23744"/>
        <dbReference type="ChEBI" id="CHEBI:16810"/>
        <dbReference type="ChEBI" id="CHEBI:29985"/>
        <dbReference type="ChEBI" id="CHEBI:57766"/>
        <dbReference type="ChEBI" id="CHEBI:57980"/>
        <dbReference type="EC" id="2.6.1.9"/>
    </reaction>
</comment>
<dbReference type="HAMAP" id="MF_01023">
    <property type="entry name" value="HisC_aminotrans_2"/>
    <property type="match status" value="1"/>
</dbReference>
<keyword evidence="4 6" id="KW-0808">Transferase</keyword>
<evidence type="ECO:0000259" key="7">
    <source>
        <dbReference type="Pfam" id="PF00155"/>
    </source>
</evidence>
<dbReference type="InterPro" id="IPR015424">
    <property type="entry name" value="PyrdxlP-dep_Trfase"/>
</dbReference>
<dbReference type="PANTHER" id="PTHR43643">
    <property type="entry name" value="HISTIDINOL-PHOSPHATE AMINOTRANSFERASE 2"/>
    <property type="match status" value="1"/>
</dbReference>
<reference evidence="8" key="1">
    <citation type="submission" date="2014-03" db="EMBL/GenBank/DDBJ databases">
        <title>A sequence of cellulolytic fosmid clone of goat rumen metagenome.</title>
        <authorList>
            <person name="Lee K.-T."/>
            <person name="Kim J.-Y."/>
            <person name="Kim Y.-J."/>
            <person name="Ahn J.-H."/>
            <person name="Park M.-N."/>
            <person name="Kim J.-H."/>
            <person name="Kim T.-H."/>
        </authorList>
    </citation>
    <scope>NUCLEOTIDE SEQUENCE</scope>
</reference>
<organism evidence="8">
    <name type="scientific">uncultured bacterium Ad_113_F04_contig2</name>
    <dbReference type="NCBI Taxonomy" id="1489296"/>
    <lineage>
        <taxon>Bacteria</taxon>
        <taxon>environmental samples</taxon>
    </lineage>
</organism>
<evidence type="ECO:0000256" key="6">
    <source>
        <dbReference type="HAMAP-Rule" id="MF_01023"/>
    </source>
</evidence>
<evidence type="ECO:0000256" key="2">
    <source>
        <dbReference type="ARBA" id="ARBA00011738"/>
    </source>
</evidence>
<dbReference type="GO" id="GO:0000105">
    <property type="term" value="P:L-histidine biosynthetic process"/>
    <property type="evidence" value="ECO:0007669"/>
    <property type="project" value="UniProtKB-UniRule"/>
</dbReference>
<dbReference type="InterPro" id="IPR015422">
    <property type="entry name" value="PyrdxlP-dep_Trfase_small"/>
</dbReference>
<dbReference type="EC" id="2.6.1.9" evidence="6"/>
<dbReference type="InterPro" id="IPR004839">
    <property type="entry name" value="Aminotransferase_I/II_large"/>
</dbReference>
<dbReference type="NCBIfam" id="TIGR01141">
    <property type="entry name" value="hisC"/>
    <property type="match status" value="1"/>
</dbReference>
<evidence type="ECO:0000256" key="1">
    <source>
        <dbReference type="ARBA" id="ARBA00001933"/>
    </source>
</evidence>
<dbReference type="Pfam" id="PF00155">
    <property type="entry name" value="Aminotran_1_2"/>
    <property type="match status" value="1"/>
</dbReference>
<dbReference type="AlphaFoldDB" id="A0A0B4N100"/>
<dbReference type="InterPro" id="IPR050106">
    <property type="entry name" value="HistidinolP_aminotransfase"/>
</dbReference>
<feature type="modified residue" description="N6-(pyridoxal phosphate)lysine" evidence="6">
    <location>
        <position position="232"/>
    </location>
</feature>
<evidence type="ECO:0000313" key="8">
    <source>
        <dbReference type="EMBL" id="AIF25993.1"/>
    </source>
</evidence>
<comment type="pathway">
    <text evidence="6">Amino-acid biosynthesis; L-histidine biosynthesis; L-histidine from 5-phospho-alpha-D-ribose 1-diphosphate: step 7/9.</text>
</comment>
<evidence type="ECO:0000256" key="5">
    <source>
        <dbReference type="ARBA" id="ARBA00022898"/>
    </source>
</evidence>
<dbReference type="InterPro" id="IPR015421">
    <property type="entry name" value="PyrdxlP-dep_Trfase_major"/>
</dbReference>